<dbReference type="SMART" id="SM00287">
    <property type="entry name" value="SH3b"/>
    <property type="match status" value="1"/>
</dbReference>
<reference evidence="3 4" key="1">
    <citation type="submission" date="2020-05" db="EMBL/GenBank/DDBJ databases">
        <title>Complete genome of Desulfobulbus oligotrophicus.</title>
        <authorList>
            <person name="Podar M."/>
        </authorList>
    </citation>
    <scope>NUCLEOTIDE SEQUENCE [LARGE SCALE GENOMIC DNA]</scope>
    <source>
        <strain evidence="3 4">Prop6</strain>
    </source>
</reference>
<keyword evidence="1" id="KW-0175">Coiled coil</keyword>
<feature type="domain" description="SH3b" evidence="2">
    <location>
        <begin position="29"/>
        <end position="93"/>
    </location>
</feature>
<dbReference type="KEGG" id="dog:HP555_12575"/>
<dbReference type="InterPro" id="IPR003646">
    <property type="entry name" value="SH3-like_bac-type"/>
</dbReference>
<dbReference type="PROSITE" id="PS51781">
    <property type="entry name" value="SH3B"/>
    <property type="match status" value="1"/>
</dbReference>
<evidence type="ECO:0000256" key="1">
    <source>
        <dbReference type="SAM" id="Coils"/>
    </source>
</evidence>
<evidence type="ECO:0000259" key="2">
    <source>
        <dbReference type="PROSITE" id="PS51781"/>
    </source>
</evidence>
<organism evidence="3 4">
    <name type="scientific">Desulfobulbus oligotrophicus</name>
    <dbReference type="NCBI Taxonomy" id="1909699"/>
    <lineage>
        <taxon>Bacteria</taxon>
        <taxon>Pseudomonadati</taxon>
        <taxon>Thermodesulfobacteriota</taxon>
        <taxon>Desulfobulbia</taxon>
        <taxon>Desulfobulbales</taxon>
        <taxon>Desulfobulbaceae</taxon>
        <taxon>Desulfobulbus</taxon>
    </lineage>
</organism>
<dbReference type="RefSeq" id="WP_199262927.1">
    <property type="nucleotide sequence ID" value="NZ_CP054140.1"/>
</dbReference>
<dbReference type="Gene3D" id="2.30.30.40">
    <property type="entry name" value="SH3 Domains"/>
    <property type="match status" value="1"/>
</dbReference>
<gene>
    <name evidence="3" type="ORF">HP555_12575</name>
</gene>
<name>A0A7T5VEY0_9BACT</name>
<evidence type="ECO:0000313" key="4">
    <source>
        <dbReference type="Proteomes" id="UP000596092"/>
    </source>
</evidence>
<dbReference type="AlphaFoldDB" id="A0A7T5VEY0"/>
<accession>A0A7T5VEY0</accession>
<sequence length="224" mass="25200">MKCFPCIFSKVWIVFFVVLVHQTITPVYAEILYIKPSLEVFMRKNQGDNARIVATVPMGTAVDLLQGGKEWSRIRLQDGRTGWVRSRFLGTSPLIPVVNIKPGVGPDGSVIDPQARFRDIVNENDRLRKELTSCTTDRSTLADKYQALAADPNSTLYTQTHLGEARKEIEELRNKLTAAEIEVTVLRKNQSIKWFFTGSLVILLGWLLGKMTGNGKKKYSSLLT</sequence>
<proteinExistence type="predicted"/>
<feature type="coiled-coil region" evidence="1">
    <location>
        <begin position="162"/>
        <end position="189"/>
    </location>
</feature>
<dbReference type="Pfam" id="PF08239">
    <property type="entry name" value="SH3_3"/>
    <property type="match status" value="1"/>
</dbReference>
<dbReference type="EMBL" id="CP054140">
    <property type="protein sequence ID" value="QQG66643.1"/>
    <property type="molecule type" value="Genomic_DNA"/>
</dbReference>
<evidence type="ECO:0000313" key="3">
    <source>
        <dbReference type="EMBL" id="QQG66643.1"/>
    </source>
</evidence>
<protein>
    <submittedName>
        <fullName evidence="3">SH3 domain-containing protein</fullName>
    </submittedName>
</protein>
<dbReference type="Proteomes" id="UP000596092">
    <property type="component" value="Chromosome"/>
</dbReference>
<keyword evidence="4" id="KW-1185">Reference proteome</keyword>